<dbReference type="WBParaSite" id="Gr19_v10_g2207.t1">
    <property type="protein sequence ID" value="Gr19_v10_g2207.t1"/>
    <property type="gene ID" value="Gr19_v10_g2207"/>
</dbReference>
<proteinExistence type="predicted"/>
<dbReference type="AlphaFoldDB" id="A0A914HMP7"/>
<reference evidence="2" key="1">
    <citation type="submission" date="2022-11" db="UniProtKB">
        <authorList>
            <consortium name="WormBaseParasite"/>
        </authorList>
    </citation>
    <scope>IDENTIFICATION</scope>
</reference>
<evidence type="ECO:0000313" key="2">
    <source>
        <dbReference type="WBParaSite" id="Gr19_v10_g2207.t1"/>
    </source>
</evidence>
<dbReference type="Proteomes" id="UP000887572">
    <property type="component" value="Unplaced"/>
</dbReference>
<keyword evidence="1" id="KW-1185">Reference proteome</keyword>
<sequence length="381" mass="43470">MIGDIPAQKSVIKSPTAEFILNKNVGKLSTFPTRRNSFNSLRTYGHNSLLYNFQTYNEDLKYPKNRKIIKISSQMSSNSKDFFSNGKKIRFNYGNQLKIMLENCVAYENKRKFLSLEILGTIGQQSPGQGYNMLALKAAVEKEEEILMGPKIGGVKHILKIATAMWAAIKQVNAAAVGRIPNGVAEEQMRFIGLVLAHLVFRDDPIVDPETGDYVFFAQMEPAIDPIDPHVWRQMQKELDTQLRAQLACQEILVEEKDVGNVLAEKELHEILKNKISRGISTRAEWAKWLELEEKFRLISLNHHKVPHFNLIFRTFIAFGDEAPKLILLVRVLLEGTIDEHQFDKYLETGSGDELLKFIHHHPSEMMSKQLKSLAKQFGFS</sequence>
<protein>
    <submittedName>
        <fullName evidence="2">Uncharacterized protein</fullName>
    </submittedName>
</protein>
<accession>A0A914HMP7</accession>
<evidence type="ECO:0000313" key="1">
    <source>
        <dbReference type="Proteomes" id="UP000887572"/>
    </source>
</evidence>
<name>A0A914HMP7_GLORO</name>
<organism evidence="1 2">
    <name type="scientific">Globodera rostochiensis</name>
    <name type="common">Golden nematode worm</name>
    <name type="synonym">Heterodera rostochiensis</name>
    <dbReference type="NCBI Taxonomy" id="31243"/>
    <lineage>
        <taxon>Eukaryota</taxon>
        <taxon>Metazoa</taxon>
        <taxon>Ecdysozoa</taxon>
        <taxon>Nematoda</taxon>
        <taxon>Chromadorea</taxon>
        <taxon>Rhabditida</taxon>
        <taxon>Tylenchina</taxon>
        <taxon>Tylenchomorpha</taxon>
        <taxon>Tylenchoidea</taxon>
        <taxon>Heteroderidae</taxon>
        <taxon>Heteroderinae</taxon>
        <taxon>Globodera</taxon>
    </lineage>
</organism>